<feature type="transmembrane region" description="Helical" evidence="7">
    <location>
        <begin position="101"/>
        <end position="122"/>
    </location>
</feature>
<evidence type="ECO:0000256" key="1">
    <source>
        <dbReference type="ARBA" id="ARBA00004651"/>
    </source>
</evidence>
<dbReference type="GO" id="GO:0005886">
    <property type="term" value="C:plasma membrane"/>
    <property type="evidence" value="ECO:0007669"/>
    <property type="project" value="UniProtKB-SubCell"/>
</dbReference>
<evidence type="ECO:0000256" key="2">
    <source>
        <dbReference type="ARBA" id="ARBA00022448"/>
    </source>
</evidence>
<dbReference type="InterPro" id="IPR000515">
    <property type="entry name" value="MetI-like"/>
</dbReference>
<dbReference type="RefSeq" id="WP_057845975.1">
    <property type="nucleotide sequence ID" value="NZ_LLYA01000173.1"/>
</dbReference>
<feature type="transmembrane region" description="Helical" evidence="7">
    <location>
        <begin position="9"/>
        <end position="30"/>
    </location>
</feature>
<dbReference type="Gene3D" id="1.10.3720.10">
    <property type="entry name" value="MetI-like"/>
    <property type="match status" value="1"/>
</dbReference>
<evidence type="ECO:0000313" key="9">
    <source>
        <dbReference type="EMBL" id="KRR21059.1"/>
    </source>
</evidence>
<accession>A0A0R3MTV1</accession>
<gene>
    <name evidence="9" type="ORF">CQ13_31355</name>
</gene>
<evidence type="ECO:0000313" key="10">
    <source>
        <dbReference type="Proteomes" id="UP000052023"/>
    </source>
</evidence>
<dbReference type="OrthoDB" id="9805855at2"/>
<feature type="transmembrane region" description="Helical" evidence="7">
    <location>
        <begin position="134"/>
        <end position="157"/>
    </location>
</feature>
<dbReference type="PANTHER" id="PTHR43163:SF6">
    <property type="entry name" value="DIPEPTIDE TRANSPORT SYSTEM PERMEASE PROTEIN DPPB-RELATED"/>
    <property type="match status" value="1"/>
</dbReference>
<comment type="similarity">
    <text evidence="7">Belongs to the binding-protein-dependent transport system permease family.</text>
</comment>
<keyword evidence="2 7" id="KW-0813">Transport</keyword>
<sequence length="314" mass="34002">MTRFLLQRIGLMIPTIFFVSVIVFSLQQLLPGDPALTMAGDEASPALIAEIRAKYHLDDPLLVRYGKWVAGIAQGDLGISLRTQQTVVQLLTQKIPVTLELATLAMIIALTFGISMGILAAISRGGPMDYVARCIALFGISMPAFWLGILFILLFAVKWRILPASGYVPLTENPLENLRSMIMPATVLGLAVSGVIMRHTRSAMLQVLSNDYVRTARAKGLSETTVIFVHALRNAALPVITLGALEFGQLLSGTVLTETVFSMPGFGKLVVDAVFNRDYAVVQGAVLCTAVVFLLLNLFADLAYAAVNPRLRGR</sequence>
<keyword evidence="5 7" id="KW-1133">Transmembrane helix</keyword>
<dbReference type="Pfam" id="PF00528">
    <property type="entry name" value="BPD_transp_1"/>
    <property type="match status" value="1"/>
</dbReference>
<organism evidence="9 10">
    <name type="scientific">Bradyrhizobium retamae</name>
    <dbReference type="NCBI Taxonomy" id="1300035"/>
    <lineage>
        <taxon>Bacteria</taxon>
        <taxon>Pseudomonadati</taxon>
        <taxon>Pseudomonadota</taxon>
        <taxon>Alphaproteobacteria</taxon>
        <taxon>Hyphomicrobiales</taxon>
        <taxon>Nitrobacteraceae</taxon>
        <taxon>Bradyrhizobium</taxon>
    </lineage>
</organism>
<evidence type="ECO:0000256" key="3">
    <source>
        <dbReference type="ARBA" id="ARBA00022475"/>
    </source>
</evidence>
<dbReference type="EMBL" id="LLYA01000173">
    <property type="protein sequence ID" value="KRR21059.1"/>
    <property type="molecule type" value="Genomic_DNA"/>
</dbReference>
<dbReference type="PROSITE" id="PS50928">
    <property type="entry name" value="ABC_TM1"/>
    <property type="match status" value="1"/>
</dbReference>
<dbReference type="Proteomes" id="UP000052023">
    <property type="component" value="Unassembled WGS sequence"/>
</dbReference>
<dbReference type="PANTHER" id="PTHR43163">
    <property type="entry name" value="DIPEPTIDE TRANSPORT SYSTEM PERMEASE PROTEIN DPPB-RELATED"/>
    <property type="match status" value="1"/>
</dbReference>
<evidence type="ECO:0000256" key="6">
    <source>
        <dbReference type="ARBA" id="ARBA00023136"/>
    </source>
</evidence>
<evidence type="ECO:0000256" key="4">
    <source>
        <dbReference type="ARBA" id="ARBA00022692"/>
    </source>
</evidence>
<dbReference type="SUPFAM" id="SSF161098">
    <property type="entry name" value="MetI-like"/>
    <property type="match status" value="1"/>
</dbReference>
<dbReference type="Pfam" id="PF19300">
    <property type="entry name" value="BPD_transp_1_N"/>
    <property type="match status" value="1"/>
</dbReference>
<dbReference type="GO" id="GO:0071916">
    <property type="term" value="F:dipeptide transmembrane transporter activity"/>
    <property type="evidence" value="ECO:0007669"/>
    <property type="project" value="TreeGrafter"/>
</dbReference>
<evidence type="ECO:0000259" key="8">
    <source>
        <dbReference type="PROSITE" id="PS50928"/>
    </source>
</evidence>
<proteinExistence type="inferred from homology"/>
<keyword evidence="4 7" id="KW-0812">Transmembrane</keyword>
<dbReference type="AlphaFoldDB" id="A0A0R3MTV1"/>
<evidence type="ECO:0000256" key="5">
    <source>
        <dbReference type="ARBA" id="ARBA00022989"/>
    </source>
</evidence>
<evidence type="ECO:0000256" key="7">
    <source>
        <dbReference type="RuleBase" id="RU363032"/>
    </source>
</evidence>
<keyword evidence="10" id="KW-1185">Reference proteome</keyword>
<feature type="transmembrane region" description="Helical" evidence="7">
    <location>
        <begin position="285"/>
        <end position="307"/>
    </location>
</feature>
<dbReference type="CDD" id="cd06261">
    <property type="entry name" value="TM_PBP2"/>
    <property type="match status" value="1"/>
</dbReference>
<feature type="transmembrane region" description="Helical" evidence="7">
    <location>
        <begin position="177"/>
        <end position="196"/>
    </location>
</feature>
<feature type="domain" description="ABC transmembrane type-1" evidence="8">
    <location>
        <begin position="95"/>
        <end position="304"/>
    </location>
</feature>
<keyword evidence="3" id="KW-1003">Cell membrane</keyword>
<comment type="caution">
    <text evidence="9">The sequence shown here is derived from an EMBL/GenBank/DDBJ whole genome shotgun (WGS) entry which is preliminary data.</text>
</comment>
<dbReference type="InterPro" id="IPR045621">
    <property type="entry name" value="BPD_transp_1_N"/>
</dbReference>
<protein>
    <submittedName>
        <fullName evidence="9">Peptide ABC transporter</fullName>
    </submittedName>
</protein>
<comment type="subcellular location">
    <subcellularLocation>
        <location evidence="1 7">Cell membrane</location>
        <topology evidence="1 7">Multi-pass membrane protein</topology>
    </subcellularLocation>
</comment>
<dbReference type="InterPro" id="IPR035906">
    <property type="entry name" value="MetI-like_sf"/>
</dbReference>
<keyword evidence="6 7" id="KW-0472">Membrane</keyword>
<name>A0A0R3MTV1_9BRAD</name>
<reference evidence="9 10" key="1">
    <citation type="submission" date="2014-03" db="EMBL/GenBank/DDBJ databases">
        <title>Bradyrhizobium valentinum sp. nov., isolated from effective nodules of Lupinus mariae-josephae, a lupine endemic of basic-lime soils in Eastern Spain.</title>
        <authorList>
            <person name="Duran D."/>
            <person name="Rey L."/>
            <person name="Navarro A."/>
            <person name="Busquets A."/>
            <person name="Imperial J."/>
            <person name="Ruiz-Argueso T."/>
        </authorList>
    </citation>
    <scope>NUCLEOTIDE SEQUENCE [LARGE SCALE GENOMIC DNA]</scope>
    <source>
        <strain evidence="9 10">Ro19</strain>
    </source>
</reference>